<evidence type="ECO:0000313" key="4">
    <source>
        <dbReference type="Proteomes" id="UP000595858"/>
    </source>
</evidence>
<feature type="domain" description="WYL" evidence="2">
    <location>
        <begin position="82"/>
        <end position="128"/>
    </location>
</feature>
<dbReference type="AlphaFoldDB" id="A0AAU9BVJ3"/>
<dbReference type="Pfam" id="PF13280">
    <property type="entry name" value="WYL"/>
    <property type="match status" value="1"/>
</dbReference>
<dbReference type="InterPro" id="IPR026881">
    <property type="entry name" value="WYL_dom"/>
</dbReference>
<proteinExistence type="predicted"/>
<organism evidence="3 4">
    <name type="scientific">Enterobacter roggenkampii</name>
    <dbReference type="NCBI Taxonomy" id="1812935"/>
    <lineage>
        <taxon>Bacteria</taxon>
        <taxon>Pseudomonadati</taxon>
        <taxon>Pseudomonadota</taxon>
        <taxon>Gammaproteobacteria</taxon>
        <taxon>Enterobacterales</taxon>
        <taxon>Enterobacteriaceae</taxon>
        <taxon>Enterobacter</taxon>
        <taxon>Enterobacter cloacae complex</taxon>
    </lineage>
</organism>
<feature type="compositionally biased region" description="Basic and acidic residues" evidence="1">
    <location>
        <begin position="10"/>
        <end position="23"/>
    </location>
</feature>
<evidence type="ECO:0000256" key="1">
    <source>
        <dbReference type="SAM" id="MobiDB-lite"/>
    </source>
</evidence>
<evidence type="ECO:0000259" key="2">
    <source>
        <dbReference type="Pfam" id="PF13280"/>
    </source>
</evidence>
<sequence>MLGVIGLILEKNKAPSDDGEKKQQKPQQKYQGINRPTPNPKSFKVNLPDTKKPYQPKKALITKNKKTPKRNLLSKNTQLKNIAFNYTNSNGVFTYREVDVKKVDENYVFGYCHSRQQMRTFRLDRIEDDEVIIRDSGEVLNVYDWIVQLYPVPEGY</sequence>
<protein>
    <recommendedName>
        <fullName evidence="2">WYL domain-containing protein</fullName>
    </recommendedName>
</protein>
<dbReference type="EMBL" id="AP023447">
    <property type="protein sequence ID" value="BCL44586.1"/>
    <property type="molecule type" value="Genomic_DNA"/>
</dbReference>
<reference evidence="3" key="1">
    <citation type="journal article" date="2020" name="J Glob Antimicrob Resist">
        <title>Genomic characterization of clinical Enterobacter roggenkampii co-harboring blaIMP-1- and blaGES-5-encoding IncP6 and mcr-9-encoding IncHI2 plasmids isolated in Japan.</title>
        <authorList>
            <person name="Umeda K."/>
            <person name="Nakamura H."/>
            <person name="Fukuda A."/>
            <person name="Matsumoto Y."/>
            <person name="Motooka D."/>
            <person name="Nakamura S."/>
            <person name="Yasui Y."/>
            <person name="Yoshida H."/>
            <person name="Kawahara R."/>
        </authorList>
    </citation>
    <scope>NUCLEOTIDE SEQUENCE</scope>
    <source>
        <strain evidence="3">OIPH-N260</strain>
    </source>
</reference>
<feature type="region of interest" description="Disordered" evidence="1">
    <location>
        <begin position="9"/>
        <end position="55"/>
    </location>
</feature>
<dbReference type="RefSeq" id="WP_202324257.1">
    <property type="nucleotide sequence ID" value="NZ_AP023447.1"/>
</dbReference>
<evidence type="ECO:0000313" key="3">
    <source>
        <dbReference type="EMBL" id="BCL44586.1"/>
    </source>
</evidence>
<name>A0AAU9BVJ3_9ENTR</name>
<gene>
    <name evidence="3" type="ORF">OIPHN260_40880</name>
</gene>
<dbReference type="Proteomes" id="UP000595858">
    <property type="component" value="Chromosome"/>
</dbReference>
<accession>A0AAU9BVJ3</accession>